<dbReference type="AlphaFoldDB" id="G0WFM0"/>
<reference evidence="1 2" key="1">
    <citation type="journal article" date="2011" name="Proc. Natl. Acad. Sci. U.S.A.">
        <title>Evolutionary erosion of yeast sex chromosomes by mating-type switching accidents.</title>
        <authorList>
            <person name="Gordon J.L."/>
            <person name="Armisen D."/>
            <person name="Proux-Wera E."/>
            <person name="Oheigeartaigh S.S."/>
            <person name="Byrne K.P."/>
            <person name="Wolfe K.H."/>
        </authorList>
    </citation>
    <scope>NUCLEOTIDE SEQUENCE [LARGE SCALE GENOMIC DNA]</scope>
    <source>
        <strain evidence="2">ATCC 10597 / BCRC 20456 / CBS 421 / NBRC 0211 / NRRL Y-12639</strain>
    </source>
</reference>
<organism evidence="1 2">
    <name type="scientific">Naumovozyma dairenensis (strain ATCC 10597 / BCRC 20456 / CBS 421 / NBRC 0211 / NRRL Y-12639)</name>
    <name type="common">Saccharomyces dairenensis</name>
    <dbReference type="NCBI Taxonomy" id="1071378"/>
    <lineage>
        <taxon>Eukaryota</taxon>
        <taxon>Fungi</taxon>
        <taxon>Dikarya</taxon>
        <taxon>Ascomycota</taxon>
        <taxon>Saccharomycotina</taxon>
        <taxon>Saccharomycetes</taxon>
        <taxon>Saccharomycetales</taxon>
        <taxon>Saccharomycetaceae</taxon>
        <taxon>Naumovozyma</taxon>
    </lineage>
</organism>
<dbReference type="GeneID" id="11496139"/>
<dbReference type="OMA" id="WSNTIFK"/>
<dbReference type="Proteomes" id="UP000000689">
    <property type="component" value="Chromosome 9"/>
</dbReference>
<protein>
    <submittedName>
        <fullName evidence="1">Uncharacterized protein</fullName>
    </submittedName>
</protein>
<accession>G0WFM0</accession>
<gene>
    <name evidence="1" type="primary">NDAI0I00120</name>
    <name evidence="1" type="ordered locus">NDAI_0I00120</name>
</gene>
<name>G0WFM0_NAUDC</name>
<evidence type="ECO:0000313" key="2">
    <source>
        <dbReference type="Proteomes" id="UP000000689"/>
    </source>
</evidence>
<dbReference type="EMBL" id="HE580275">
    <property type="protein sequence ID" value="CCD26581.1"/>
    <property type="molecule type" value="Genomic_DNA"/>
</dbReference>
<dbReference type="KEGG" id="ndi:NDAI_0I00120"/>
<sequence>MDFVTVNGLKLRRPFSESRRKNNIWWFLSNYFSNNSTPAPTSYSAKGDNWILDEPTTFALDYGEWSNTIFKEYIMKYFLIDKGRNFLETVVETPFHKLMLKGGAPTLLVLGPNLYEEQAFYSCDIEEAGKDLLCSEYTLLGTVLQVFIRHIHYHTNVQYEGYSYKGSYKISERPVKPNRLLYLPPSQYSNIPLQAIFYGFSQEDAIIYRDLLIVYRIRAIRRGYKPTMDKVLSVFFDPPYEIYVIPSPHGDNSKQEYIEVNHCEDVTEEERQTYQAYFMLKMKYMLGDKLEYSTFSEVLENTNHAYCESVHLEEV</sequence>
<dbReference type="HOGENOM" id="CLU_075120_0_0_1"/>
<proteinExistence type="predicted"/>
<dbReference type="RefSeq" id="XP_003671824.1">
    <property type="nucleotide sequence ID" value="XM_003671776.1"/>
</dbReference>
<evidence type="ECO:0000313" key="1">
    <source>
        <dbReference type="EMBL" id="CCD26581.1"/>
    </source>
</evidence>
<keyword evidence="2" id="KW-1185">Reference proteome</keyword>